<dbReference type="Pfam" id="PF02518">
    <property type="entry name" value="HATPase_c"/>
    <property type="match status" value="1"/>
</dbReference>
<organism evidence="13 14">
    <name type="scientific">Aerosakkonema funiforme FACHB-1375</name>
    <dbReference type="NCBI Taxonomy" id="2949571"/>
    <lineage>
        <taxon>Bacteria</taxon>
        <taxon>Bacillati</taxon>
        <taxon>Cyanobacteriota</taxon>
        <taxon>Cyanophyceae</taxon>
        <taxon>Oscillatoriophycideae</taxon>
        <taxon>Aerosakkonematales</taxon>
        <taxon>Aerosakkonemataceae</taxon>
        <taxon>Aerosakkonema</taxon>
    </lineage>
</organism>
<dbReference type="PANTHER" id="PTHR45436">
    <property type="entry name" value="SENSOR HISTIDINE KINASE YKOH"/>
    <property type="match status" value="1"/>
</dbReference>
<evidence type="ECO:0000256" key="5">
    <source>
        <dbReference type="ARBA" id="ARBA00022679"/>
    </source>
</evidence>
<feature type="transmembrane region" description="Helical" evidence="11">
    <location>
        <begin position="12"/>
        <end position="36"/>
    </location>
</feature>
<keyword evidence="5" id="KW-0808">Transferase</keyword>
<protein>
    <recommendedName>
        <fullName evidence="3">histidine kinase</fullName>
        <ecNumber evidence="3">2.7.13.3</ecNumber>
    </recommendedName>
</protein>
<evidence type="ECO:0000256" key="2">
    <source>
        <dbReference type="ARBA" id="ARBA00004370"/>
    </source>
</evidence>
<dbReference type="Pfam" id="PF00512">
    <property type="entry name" value="HisKA"/>
    <property type="match status" value="1"/>
</dbReference>
<dbReference type="FunFam" id="1.10.287.130:FF:000001">
    <property type="entry name" value="Two-component sensor histidine kinase"/>
    <property type="match status" value="1"/>
</dbReference>
<dbReference type="RefSeq" id="WP_190470499.1">
    <property type="nucleotide sequence ID" value="NZ_JACJPW010000079.1"/>
</dbReference>
<dbReference type="SUPFAM" id="SSF55874">
    <property type="entry name" value="ATPase domain of HSP90 chaperone/DNA topoisomerase II/histidine kinase"/>
    <property type="match status" value="1"/>
</dbReference>
<evidence type="ECO:0000256" key="4">
    <source>
        <dbReference type="ARBA" id="ARBA00022553"/>
    </source>
</evidence>
<evidence type="ECO:0000256" key="7">
    <source>
        <dbReference type="ARBA" id="ARBA00022777"/>
    </source>
</evidence>
<evidence type="ECO:0000259" key="12">
    <source>
        <dbReference type="PROSITE" id="PS50109"/>
    </source>
</evidence>
<keyword evidence="8 11" id="KW-1133">Transmembrane helix</keyword>
<dbReference type="SMART" id="SM00388">
    <property type="entry name" value="HisKA"/>
    <property type="match status" value="1"/>
</dbReference>
<evidence type="ECO:0000313" key="13">
    <source>
        <dbReference type="EMBL" id="MBD2184331.1"/>
    </source>
</evidence>
<keyword evidence="4" id="KW-0597">Phosphoprotein</keyword>
<evidence type="ECO:0000256" key="3">
    <source>
        <dbReference type="ARBA" id="ARBA00012438"/>
    </source>
</evidence>
<proteinExistence type="predicted"/>
<dbReference type="SMART" id="SM00387">
    <property type="entry name" value="HATPase_c"/>
    <property type="match status" value="1"/>
</dbReference>
<evidence type="ECO:0000313" key="14">
    <source>
        <dbReference type="Proteomes" id="UP000641646"/>
    </source>
</evidence>
<keyword evidence="10 11" id="KW-0472">Membrane</keyword>
<dbReference type="FunFam" id="3.30.565.10:FF:000006">
    <property type="entry name" value="Sensor histidine kinase WalK"/>
    <property type="match status" value="1"/>
</dbReference>
<dbReference type="Proteomes" id="UP000641646">
    <property type="component" value="Unassembled WGS sequence"/>
</dbReference>
<dbReference type="InterPro" id="IPR036097">
    <property type="entry name" value="HisK_dim/P_sf"/>
</dbReference>
<dbReference type="InterPro" id="IPR004358">
    <property type="entry name" value="Sig_transdc_His_kin-like_C"/>
</dbReference>
<dbReference type="InterPro" id="IPR003661">
    <property type="entry name" value="HisK_dim/P_dom"/>
</dbReference>
<comment type="subcellular location">
    <subcellularLocation>
        <location evidence="2">Membrane</location>
    </subcellularLocation>
</comment>
<feature type="domain" description="Histidine kinase" evidence="12">
    <location>
        <begin position="221"/>
        <end position="439"/>
    </location>
</feature>
<reference evidence="13" key="1">
    <citation type="journal article" date="2015" name="ISME J.">
        <title>Draft Genome Sequence of Streptomyces incarnatus NRRL8089, which Produces the Nucleoside Antibiotic Sinefungin.</title>
        <authorList>
            <person name="Oshima K."/>
            <person name="Hattori M."/>
            <person name="Shimizu H."/>
            <person name="Fukuda K."/>
            <person name="Nemoto M."/>
            <person name="Inagaki K."/>
            <person name="Tamura T."/>
        </authorList>
    </citation>
    <scope>NUCLEOTIDE SEQUENCE</scope>
    <source>
        <strain evidence="13">FACHB-1375</strain>
    </source>
</reference>
<dbReference type="GO" id="GO:0000155">
    <property type="term" value="F:phosphorelay sensor kinase activity"/>
    <property type="evidence" value="ECO:0007669"/>
    <property type="project" value="InterPro"/>
</dbReference>
<dbReference type="InterPro" id="IPR005467">
    <property type="entry name" value="His_kinase_dom"/>
</dbReference>
<keyword evidence="6 11" id="KW-0812">Transmembrane</keyword>
<evidence type="ECO:0000256" key="10">
    <source>
        <dbReference type="ARBA" id="ARBA00023136"/>
    </source>
</evidence>
<dbReference type="InterPro" id="IPR036890">
    <property type="entry name" value="HATPase_C_sf"/>
</dbReference>
<keyword evidence="14" id="KW-1185">Reference proteome</keyword>
<evidence type="ECO:0000256" key="11">
    <source>
        <dbReference type="SAM" id="Phobius"/>
    </source>
</evidence>
<dbReference type="EMBL" id="JACJPW010000079">
    <property type="protein sequence ID" value="MBD2184331.1"/>
    <property type="molecule type" value="Genomic_DNA"/>
</dbReference>
<keyword evidence="9" id="KW-0902">Two-component regulatory system</keyword>
<dbReference type="EC" id="2.7.13.3" evidence="3"/>
<dbReference type="SUPFAM" id="SSF47384">
    <property type="entry name" value="Homodimeric domain of signal transducing histidine kinase"/>
    <property type="match status" value="1"/>
</dbReference>
<dbReference type="Gene3D" id="3.30.565.10">
    <property type="entry name" value="Histidine kinase-like ATPase, C-terminal domain"/>
    <property type="match status" value="1"/>
</dbReference>
<dbReference type="PRINTS" id="PR00344">
    <property type="entry name" value="BCTRLSENSOR"/>
</dbReference>
<dbReference type="InterPro" id="IPR050428">
    <property type="entry name" value="TCS_sensor_his_kinase"/>
</dbReference>
<name>A0A926VHZ8_9CYAN</name>
<accession>A0A926VHZ8</accession>
<gene>
    <name evidence="13" type="ORF">H6G03_25230</name>
</gene>
<comment type="caution">
    <text evidence="13">The sequence shown here is derived from an EMBL/GenBank/DDBJ whole genome shotgun (WGS) entry which is preliminary data.</text>
</comment>
<evidence type="ECO:0000256" key="8">
    <source>
        <dbReference type="ARBA" id="ARBA00022989"/>
    </source>
</evidence>
<dbReference type="CDD" id="cd00082">
    <property type="entry name" value="HisKA"/>
    <property type="match status" value="1"/>
</dbReference>
<dbReference type="PROSITE" id="PS50109">
    <property type="entry name" value="HIS_KIN"/>
    <property type="match status" value="1"/>
</dbReference>
<comment type="catalytic activity">
    <reaction evidence="1">
        <text>ATP + protein L-histidine = ADP + protein N-phospho-L-histidine.</text>
        <dbReference type="EC" id="2.7.13.3"/>
    </reaction>
</comment>
<evidence type="ECO:0000256" key="1">
    <source>
        <dbReference type="ARBA" id="ARBA00000085"/>
    </source>
</evidence>
<dbReference type="InterPro" id="IPR003594">
    <property type="entry name" value="HATPase_dom"/>
</dbReference>
<reference evidence="13" key="2">
    <citation type="submission" date="2020-08" db="EMBL/GenBank/DDBJ databases">
        <authorList>
            <person name="Chen M."/>
            <person name="Teng W."/>
            <person name="Zhao L."/>
            <person name="Hu C."/>
            <person name="Zhou Y."/>
            <person name="Han B."/>
            <person name="Song L."/>
            <person name="Shu W."/>
        </authorList>
    </citation>
    <scope>NUCLEOTIDE SEQUENCE</scope>
    <source>
        <strain evidence="13">FACHB-1375</strain>
    </source>
</reference>
<sequence>MNNIQFKALRSRLLLSYLTVMLAILGTSTVTVYEFFSRILYQQLDERLETLAQAAAHSLTQIKHEYRQQKQSNPANLTSHPQVFRRLDGDGDLDIPWQNMREPDQGVEWFDENGQLLGNAGKTFDNLSPRAGFETLQQGKIRTITIGAFSYHQIEKKLEGYIRTSESTEEVETVLIRLRWGLGLGSVVALSVTGIGGLWLTKQALKPIEASFQQLKQFTADASHELRSPLTAIKTSVDVMQNHPERIHPADVKKLSAIASATQQMSRLVEDLLLLARMDAVAVAVQHEWIAIPLDEMLEDLLEMLELQAEEKEIYLKSNLLVGIFVKGDAVKLMRLFANLLENALQYTPAGGTVTLTMKNVDKYVFVSVEDTGIGIAPEHLKSVFDRFWRADKARSRRQGGQGMGLAIAQAIAQFHGCEITVSSEVGVGSCFRVRLPLA</sequence>
<dbReference type="Gene3D" id="1.10.287.130">
    <property type="match status" value="1"/>
</dbReference>
<dbReference type="GO" id="GO:0005886">
    <property type="term" value="C:plasma membrane"/>
    <property type="evidence" value="ECO:0007669"/>
    <property type="project" value="TreeGrafter"/>
</dbReference>
<keyword evidence="7 13" id="KW-0418">Kinase</keyword>
<dbReference type="PANTHER" id="PTHR45436:SF5">
    <property type="entry name" value="SENSOR HISTIDINE KINASE TRCS"/>
    <property type="match status" value="1"/>
</dbReference>
<evidence type="ECO:0000256" key="6">
    <source>
        <dbReference type="ARBA" id="ARBA00022692"/>
    </source>
</evidence>
<evidence type="ECO:0000256" key="9">
    <source>
        <dbReference type="ARBA" id="ARBA00023012"/>
    </source>
</evidence>
<dbReference type="AlphaFoldDB" id="A0A926VHZ8"/>